<dbReference type="RefSeq" id="WP_090599932.1">
    <property type="nucleotide sequence ID" value="NZ_FNCS01000027.1"/>
</dbReference>
<accession>A0A1G8A7Y3</accession>
<dbReference type="OrthoDB" id="8278133at2"/>
<dbReference type="EMBL" id="FNCS01000027">
    <property type="protein sequence ID" value="SDH17039.1"/>
    <property type="molecule type" value="Genomic_DNA"/>
</dbReference>
<dbReference type="Proteomes" id="UP000199495">
    <property type="component" value="Unassembled WGS sequence"/>
</dbReference>
<sequence length="76" mass="8665">MVPADMNDVLTKLPLRIGAYVPEDLLEDWFAPGTGMKPVSQAAIDAATEYGRRFECEFKYLPDRMEGVFWKWVPAI</sequence>
<evidence type="ECO:0000313" key="1">
    <source>
        <dbReference type="EMBL" id="SDH17039.1"/>
    </source>
</evidence>
<protein>
    <submittedName>
        <fullName evidence="1">Uncharacterized protein</fullName>
    </submittedName>
</protein>
<organism evidence="1 2">
    <name type="scientific">Pelagibacterium luteolum</name>
    <dbReference type="NCBI Taxonomy" id="440168"/>
    <lineage>
        <taxon>Bacteria</taxon>
        <taxon>Pseudomonadati</taxon>
        <taxon>Pseudomonadota</taxon>
        <taxon>Alphaproteobacteria</taxon>
        <taxon>Hyphomicrobiales</taxon>
        <taxon>Devosiaceae</taxon>
        <taxon>Pelagibacterium</taxon>
    </lineage>
</organism>
<evidence type="ECO:0000313" key="2">
    <source>
        <dbReference type="Proteomes" id="UP000199495"/>
    </source>
</evidence>
<name>A0A1G8A7Y3_9HYPH</name>
<keyword evidence="2" id="KW-1185">Reference proteome</keyword>
<gene>
    <name evidence="1" type="ORF">SAMN04487974_1279</name>
</gene>
<proteinExistence type="predicted"/>
<dbReference type="AlphaFoldDB" id="A0A1G8A7Y3"/>
<dbReference type="STRING" id="440168.SAMN04487974_1279"/>
<reference evidence="1 2" key="1">
    <citation type="submission" date="2016-10" db="EMBL/GenBank/DDBJ databases">
        <authorList>
            <person name="de Groot N.N."/>
        </authorList>
    </citation>
    <scope>NUCLEOTIDE SEQUENCE [LARGE SCALE GENOMIC DNA]</scope>
    <source>
        <strain evidence="1 2">CGMCC 1.10267</strain>
    </source>
</reference>